<name>A0A9C6UC59_FRAOC</name>
<feature type="compositionally biased region" description="Basic residues" evidence="4">
    <location>
        <begin position="91"/>
        <end position="104"/>
    </location>
</feature>
<feature type="domain" description="Pop1 N-terminal" evidence="5">
    <location>
        <begin position="109"/>
        <end position="176"/>
    </location>
</feature>
<evidence type="ECO:0000256" key="1">
    <source>
        <dbReference type="ARBA" id="ARBA00004123"/>
    </source>
</evidence>
<dbReference type="RefSeq" id="XP_052126176.1">
    <property type="nucleotide sequence ID" value="XM_052270216.1"/>
</dbReference>
<evidence type="ECO:0000259" key="7">
    <source>
        <dbReference type="Pfam" id="PF22770"/>
    </source>
</evidence>
<protein>
    <submittedName>
        <fullName evidence="9 10">Ribonucleases P/MRP protein subunit POP1</fullName>
    </submittedName>
</protein>
<dbReference type="PANTHER" id="PTHR22731">
    <property type="entry name" value="RIBONUCLEASES P/MRP PROTEIN SUBUNIT POP1"/>
    <property type="match status" value="1"/>
</dbReference>
<evidence type="ECO:0000313" key="10">
    <source>
        <dbReference type="RefSeq" id="XP_052126174.1"/>
    </source>
</evidence>
<evidence type="ECO:0000313" key="11">
    <source>
        <dbReference type="RefSeq" id="XP_052126176.1"/>
    </source>
</evidence>
<keyword evidence="2" id="KW-0819">tRNA processing</keyword>
<keyword evidence="8" id="KW-1185">Reference proteome</keyword>
<evidence type="ECO:0000256" key="4">
    <source>
        <dbReference type="SAM" id="MobiDB-lite"/>
    </source>
</evidence>
<evidence type="ECO:0000313" key="8">
    <source>
        <dbReference type="Proteomes" id="UP000504606"/>
    </source>
</evidence>
<feature type="region of interest" description="Disordered" evidence="4">
    <location>
        <begin position="793"/>
        <end position="815"/>
    </location>
</feature>
<dbReference type="Proteomes" id="UP000504606">
    <property type="component" value="Unplaced"/>
</dbReference>
<dbReference type="GO" id="GO:0001682">
    <property type="term" value="P:tRNA 5'-leader removal"/>
    <property type="evidence" value="ECO:0007669"/>
    <property type="project" value="InterPro"/>
</dbReference>
<dbReference type="InterPro" id="IPR009723">
    <property type="entry name" value="Pop1_N"/>
</dbReference>
<dbReference type="OrthoDB" id="442863at2759"/>
<accession>A0A9C6UC59</accession>
<dbReference type="KEGG" id="foc:113213397"/>
<organism evidence="8 9">
    <name type="scientific">Frankliniella occidentalis</name>
    <name type="common">Western flower thrips</name>
    <name type="synonym">Euthrips occidentalis</name>
    <dbReference type="NCBI Taxonomy" id="133901"/>
    <lineage>
        <taxon>Eukaryota</taxon>
        <taxon>Metazoa</taxon>
        <taxon>Ecdysozoa</taxon>
        <taxon>Arthropoda</taxon>
        <taxon>Hexapoda</taxon>
        <taxon>Insecta</taxon>
        <taxon>Pterygota</taxon>
        <taxon>Neoptera</taxon>
        <taxon>Paraneoptera</taxon>
        <taxon>Thysanoptera</taxon>
        <taxon>Terebrantia</taxon>
        <taxon>Thripoidea</taxon>
        <taxon>Thripidae</taxon>
        <taxon>Frankliniella</taxon>
    </lineage>
</organism>
<dbReference type="GeneID" id="113213397"/>
<dbReference type="CTD" id="10940"/>
<proteinExistence type="predicted"/>
<comment type="subcellular location">
    <subcellularLocation>
        <location evidence="1">Nucleus</location>
    </subcellularLocation>
</comment>
<evidence type="ECO:0000259" key="5">
    <source>
        <dbReference type="Pfam" id="PF06978"/>
    </source>
</evidence>
<feature type="region of interest" description="Disordered" evidence="4">
    <location>
        <begin position="85"/>
        <end position="106"/>
    </location>
</feature>
<dbReference type="GO" id="GO:0005655">
    <property type="term" value="C:nucleolar ribonuclease P complex"/>
    <property type="evidence" value="ECO:0007669"/>
    <property type="project" value="InterPro"/>
</dbReference>
<dbReference type="PANTHER" id="PTHR22731:SF3">
    <property type="entry name" value="RIBONUCLEASES P_MRP PROTEIN SUBUNIT POP1"/>
    <property type="match status" value="1"/>
</dbReference>
<dbReference type="Pfam" id="PF22770">
    <property type="entry name" value="POP1_C"/>
    <property type="match status" value="1"/>
</dbReference>
<dbReference type="InterPro" id="IPR055079">
    <property type="entry name" value="POP1_C"/>
</dbReference>
<reference evidence="9 10" key="1">
    <citation type="submission" date="2025-04" db="UniProtKB">
        <authorList>
            <consortium name="RefSeq"/>
        </authorList>
    </citation>
    <scope>IDENTIFICATION</scope>
    <source>
        <tissue evidence="9 10">Whole organism</tissue>
    </source>
</reference>
<keyword evidence="3" id="KW-0539">Nucleus</keyword>
<dbReference type="RefSeq" id="XP_052126173.1">
    <property type="nucleotide sequence ID" value="XM_052270213.1"/>
</dbReference>
<dbReference type="Pfam" id="PF08170">
    <property type="entry name" value="POPLD"/>
    <property type="match status" value="1"/>
</dbReference>
<evidence type="ECO:0000256" key="3">
    <source>
        <dbReference type="ARBA" id="ARBA00023242"/>
    </source>
</evidence>
<evidence type="ECO:0000313" key="9">
    <source>
        <dbReference type="RefSeq" id="XP_052126173.1"/>
    </source>
</evidence>
<sequence length="923" mass="104873">MASKPQFDALLGGDTEVPIEVDTMRFATARAQEIAAISQALDDSQKGKLIFQRLPRHMRRRVMGHNAKRMPRNLRDAYSQQLLKSSGGSVAKHKKPSRKHRRRPANLLDEYNRRQRNFVWLETHIWHAKRFHMTERWGYRLALFPNDRSYRACYRAAANHCLLQDISFLCCIELTGPLSLLLEGLAKHTFSGLSFAARCFLDGAREGEVMFYEGGKAPWHPIGTVNFFWKPCKSSTSSMERSLWIWAHPAFYQSIIDALTVTFQLTSNSESDELVQSEESCCGPAKKKLKTENAAHKSVEEQKLLTRNVPFERTPKFTSKCNQVQMALLKDTLNRFRLTGPLSQAILEEALQLVNETNEHSINFSDTNGVTSNPQEEQNNLNSSEQCLLDNDPHGREAHHQFWLSNQGLPSPGELPPKMILSLTVKDPRLQIPDKRTKAVPNLSGKKCPESPSLPPIPYVSPLWFSDIRDSVTKSKLSTSELNKLRSKLLVPGLLRTSENNESKDDTVSRSRLEASVSSKIPMMLVQRPGSQDPLTKRLGFGCGWDIILTAGWAMPFWLAFVFRCARPSGLREASAHELERGLCEFLPPDSKAGIEEMLRIEGDLRKSYFRLPPNKRPNFIKLGISCPFKCDWSNLIRDWISSQEESNGLSDGGELPSTTEEYFVLRDHKILQDLNKLIVEIWSSLSKMPLANSTQENLHQKLIKFPKFPSQKYSLLPVRLEAVQKGVTDDMSIICIPSEEDIVKILSDSFKNDLIETQNSDENQDVRQNIRNNHKKLLLRLRRQRVRAKRKEELIMESDSGSAKKKADSDEKHPTQDLVIAHNSKMEDLWLPNTNKLGSIKNACSRETAGFVTKGNFSFTEAKGCGVGYISYLSLWKLLQVWIDHYPQKIVTTSTVKSANVIVLVRSPNSYQYRLAKLSIVD</sequence>
<feature type="domain" description="POP1 C-terminal" evidence="7">
    <location>
        <begin position="715"/>
        <end position="922"/>
    </location>
</feature>
<dbReference type="GO" id="GO:0000172">
    <property type="term" value="C:ribonuclease MRP complex"/>
    <property type="evidence" value="ECO:0007669"/>
    <property type="project" value="InterPro"/>
</dbReference>
<feature type="domain" description="Pop1 N-terminal" evidence="5">
    <location>
        <begin position="26"/>
        <end position="99"/>
    </location>
</feature>
<evidence type="ECO:0000256" key="2">
    <source>
        <dbReference type="ARBA" id="ARBA00022694"/>
    </source>
</evidence>
<dbReference type="InterPro" id="IPR039182">
    <property type="entry name" value="Pop1"/>
</dbReference>
<feature type="domain" description="POPLD" evidence="6">
    <location>
        <begin position="544"/>
        <end position="633"/>
    </location>
</feature>
<dbReference type="RefSeq" id="XP_052126174.1">
    <property type="nucleotide sequence ID" value="XM_052270214.1"/>
</dbReference>
<dbReference type="InterPro" id="IPR012590">
    <property type="entry name" value="POPLD_dom"/>
</dbReference>
<feature type="compositionally biased region" description="Polar residues" evidence="4">
    <location>
        <begin position="362"/>
        <end position="386"/>
    </location>
</feature>
<dbReference type="AlphaFoldDB" id="A0A9C6UC59"/>
<evidence type="ECO:0000259" key="6">
    <source>
        <dbReference type="Pfam" id="PF08170"/>
    </source>
</evidence>
<gene>
    <name evidence="9 10 11" type="primary">LOC113213397</name>
</gene>
<dbReference type="Pfam" id="PF06978">
    <property type="entry name" value="POP1_N"/>
    <property type="match status" value="2"/>
</dbReference>
<feature type="region of interest" description="Disordered" evidence="4">
    <location>
        <begin position="362"/>
        <end position="392"/>
    </location>
</feature>
<feature type="compositionally biased region" description="Basic and acidic residues" evidence="4">
    <location>
        <begin position="806"/>
        <end position="815"/>
    </location>
</feature>